<evidence type="ECO:0000313" key="1">
    <source>
        <dbReference type="EMBL" id="KIW48636.1"/>
    </source>
</evidence>
<name>A0A0D2B8V8_9EURO</name>
<organism evidence="1 2">
    <name type="scientific">Exophiala oligosperma</name>
    <dbReference type="NCBI Taxonomy" id="215243"/>
    <lineage>
        <taxon>Eukaryota</taxon>
        <taxon>Fungi</taxon>
        <taxon>Dikarya</taxon>
        <taxon>Ascomycota</taxon>
        <taxon>Pezizomycotina</taxon>
        <taxon>Eurotiomycetes</taxon>
        <taxon>Chaetothyriomycetidae</taxon>
        <taxon>Chaetothyriales</taxon>
        <taxon>Herpotrichiellaceae</taxon>
        <taxon>Exophiala</taxon>
    </lineage>
</organism>
<dbReference type="EMBL" id="KN847332">
    <property type="protein sequence ID" value="KIW48636.1"/>
    <property type="molecule type" value="Genomic_DNA"/>
</dbReference>
<protein>
    <recommendedName>
        <fullName evidence="3">AroM protein</fullName>
    </recommendedName>
</protein>
<evidence type="ECO:0008006" key="3">
    <source>
        <dbReference type="Google" id="ProtNLM"/>
    </source>
</evidence>
<dbReference type="RefSeq" id="XP_016268852.1">
    <property type="nucleotide sequence ID" value="XM_016401799.1"/>
</dbReference>
<dbReference type="OrthoDB" id="4540276at2759"/>
<keyword evidence="2" id="KW-1185">Reference proteome</keyword>
<dbReference type="STRING" id="215243.A0A0D2B8V8"/>
<dbReference type="HOGENOM" id="CLU_1199836_0_0_1"/>
<sequence>MTACTKIGLLEIGQTQDVPDQDFLALKDEMEFVTIAPLDIYNDQELAAQFQPLPGELPISSCTRTGQRILISRSALVPELRKGIQEGIKTGCAALLVTCTGEFDLGETTLPIIMPGDLLRDQVQQHQSLIETTAVLVPVDEQQELLLNRWRLRLPSTIPIYVFTLSPQSSLLECRNMGQQLIQSEVDTVIMDCFGYSLAQKRAICEVVPRVFNAKEVSVEFIQSSLRKFAA</sequence>
<reference evidence="1 2" key="1">
    <citation type="submission" date="2015-01" db="EMBL/GenBank/DDBJ databases">
        <title>The Genome Sequence of Exophiala oligosperma CBS72588.</title>
        <authorList>
            <consortium name="The Broad Institute Genomics Platform"/>
            <person name="Cuomo C."/>
            <person name="de Hoog S."/>
            <person name="Gorbushina A."/>
            <person name="Stielow B."/>
            <person name="Teixiera M."/>
            <person name="Abouelleil A."/>
            <person name="Chapman S.B."/>
            <person name="Priest M."/>
            <person name="Young S.K."/>
            <person name="Wortman J."/>
            <person name="Nusbaum C."/>
            <person name="Birren B."/>
        </authorList>
    </citation>
    <scope>NUCLEOTIDE SEQUENCE [LARGE SCALE GENOMIC DNA]</scope>
    <source>
        <strain evidence="1 2">CBS 72588</strain>
    </source>
</reference>
<dbReference type="InterPro" id="IPR010843">
    <property type="entry name" value="Uncharacterised_AroM"/>
</dbReference>
<gene>
    <name evidence="1" type="ORF">PV06_01206</name>
</gene>
<dbReference type="VEuPathDB" id="FungiDB:PV06_01206"/>
<proteinExistence type="predicted"/>
<evidence type="ECO:0000313" key="2">
    <source>
        <dbReference type="Proteomes" id="UP000053342"/>
    </source>
</evidence>
<dbReference type="Pfam" id="PF07302">
    <property type="entry name" value="AroM"/>
    <property type="match status" value="1"/>
</dbReference>
<dbReference type="AlphaFoldDB" id="A0A0D2B8V8"/>
<dbReference type="GeneID" id="27353280"/>
<accession>A0A0D2B8V8</accession>
<dbReference type="Proteomes" id="UP000053342">
    <property type="component" value="Unassembled WGS sequence"/>
</dbReference>